<dbReference type="InterPro" id="IPR029063">
    <property type="entry name" value="SAM-dependent_MTases_sf"/>
</dbReference>
<protein>
    <submittedName>
        <fullName evidence="4">tRNA (Cmo5U34)-methyltransferase</fullName>
        <ecNumber evidence="4">2.1.1.-</ecNumber>
    </submittedName>
</protein>
<evidence type="ECO:0000313" key="4">
    <source>
        <dbReference type="EMBL" id="MDR6240669.1"/>
    </source>
</evidence>
<accession>A0AAE4BRY7</accession>
<reference evidence="4" key="1">
    <citation type="submission" date="2023-07" db="EMBL/GenBank/DDBJ databases">
        <title>Genomic Encyclopedia of Type Strains, Phase IV (KMG-IV): sequencing the most valuable type-strain genomes for metagenomic binning, comparative biology and taxonomic classification.</title>
        <authorList>
            <person name="Goeker M."/>
        </authorList>
    </citation>
    <scope>NUCLEOTIDE SEQUENCE</scope>
    <source>
        <strain evidence="4">DSM 26174</strain>
    </source>
</reference>
<gene>
    <name evidence="4" type="ORF">HNQ88_003745</name>
</gene>
<dbReference type="Gene3D" id="3.40.50.150">
    <property type="entry name" value="Vaccinia Virus protein VP39"/>
    <property type="match status" value="1"/>
</dbReference>
<keyword evidence="5" id="KW-1185">Reference proteome</keyword>
<dbReference type="SUPFAM" id="SSF53335">
    <property type="entry name" value="S-adenosyl-L-methionine-dependent methyltransferases"/>
    <property type="match status" value="1"/>
</dbReference>
<dbReference type="EC" id="2.1.1.-" evidence="4"/>
<keyword evidence="2 4" id="KW-0808">Transferase</keyword>
<proteinExistence type="predicted"/>
<dbReference type="EMBL" id="JAVDQD010000005">
    <property type="protein sequence ID" value="MDR6240669.1"/>
    <property type="molecule type" value="Genomic_DNA"/>
</dbReference>
<organism evidence="4 5">
    <name type="scientific">Aureibacter tunicatorum</name>
    <dbReference type="NCBI Taxonomy" id="866807"/>
    <lineage>
        <taxon>Bacteria</taxon>
        <taxon>Pseudomonadati</taxon>
        <taxon>Bacteroidota</taxon>
        <taxon>Cytophagia</taxon>
        <taxon>Cytophagales</taxon>
        <taxon>Persicobacteraceae</taxon>
        <taxon>Aureibacter</taxon>
    </lineage>
</organism>
<evidence type="ECO:0000256" key="2">
    <source>
        <dbReference type="ARBA" id="ARBA00022679"/>
    </source>
</evidence>
<evidence type="ECO:0000313" key="5">
    <source>
        <dbReference type="Proteomes" id="UP001185092"/>
    </source>
</evidence>
<evidence type="ECO:0000256" key="1">
    <source>
        <dbReference type="ARBA" id="ARBA00022603"/>
    </source>
</evidence>
<dbReference type="GO" id="GO:0032259">
    <property type="term" value="P:methylation"/>
    <property type="evidence" value="ECO:0007669"/>
    <property type="project" value="UniProtKB-KW"/>
</dbReference>
<evidence type="ECO:0000259" key="3">
    <source>
        <dbReference type="Pfam" id="PF13649"/>
    </source>
</evidence>
<dbReference type="Proteomes" id="UP001185092">
    <property type="component" value="Unassembled WGS sequence"/>
</dbReference>
<dbReference type="InterPro" id="IPR041698">
    <property type="entry name" value="Methyltransf_25"/>
</dbReference>
<dbReference type="AlphaFoldDB" id="A0AAE4BRY7"/>
<dbReference type="GO" id="GO:0008168">
    <property type="term" value="F:methyltransferase activity"/>
    <property type="evidence" value="ECO:0007669"/>
    <property type="project" value="UniProtKB-KW"/>
</dbReference>
<dbReference type="RefSeq" id="WP_309940780.1">
    <property type="nucleotide sequence ID" value="NZ_AP025306.1"/>
</dbReference>
<comment type="caution">
    <text evidence="4">The sequence shown here is derived from an EMBL/GenBank/DDBJ whole genome shotgun (WGS) entry which is preliminary data.</text>
</comment>
<dbReference type="PANTHER" id="PTHR43861">
    <property type="entry name" value="TRANS-ACONITATE 2-METHYLTRANSFERASE-RELATED"/>
    <property type="match status" value="1"/>
</dbReference>
<keyword evidence="1 4" id="KW-0489">Methyltransferase</keyword>
<dbReference type="PANTHER" id="PTHR43861:SF1">
    <property type="entry name" value="TRANS-ACONITATE 2-METHYLTRANSFERASE"/>
    <property type="match status" value="1"/>
</dbReference>
<feature type="domain" description="Methyltransferase" evidence="3">
    <location>
        <begin position="54"/>
        <end position="152"/>
    </location>
</feature>
<sequence>MKKSTINEIRDRFDQDVERFSNLETGQTATIDASFTLDLVTEAAKCIAPNAKTVLDVGCGAGNFTLKLLEKISDLDCTMVDLSQPMLDRASKRLKEKTSSNVNVKQGDIRNVELEEGAFDIILAGAVLHHLRDEKDWELTFEKLFTLLSPNGCLLVSDLLIHDIPSLNDFVWEKYGEYLTSLNGEEYRDKVLAYIEKEDSPRSMSFQFELMKKIGFQKIEILHKNLCFGALAGIKNSKA</sequence>
<dbReference type="CDD" id="cd02440">
    <property type="entry name" value="AdoMet_MTases"/>
    <property type="match status" value="1"/>
</dbReference>
<name>A0AAE4BRY7_9BACT</name>
<dbReference type="Pfam" id="PF13649">
    <property type="entry name" value="Methyltransf_25"/>
    <property type="match status" value="1"/>
</dbReference>